<name>A0A2Z2NLP7_9GAMM</name>
<evidence type="ECO:0008006" key="4">
    <source>
        <dbReference type="Google" id="ProtNLM"/>
    </source>
</evidence>
<proteinExistence type="predicted"/>
<dbReference type="AlphaFoldDB" id="A0A2Z2NLP7"/>
<dbReference type="InterPro" id="IPR009200">
    <property type="entry name" value="DUF1269_membrane"/>
</dbReference>
<reference evidence="2 3" key="1">
    <citation type="submission" date="2016-12" db="EMBL/GenBank/DDBJ databases">
        <authorList>
            <person name="Song W.-J."/>
            <person name="Kurnit D.M."/>
        </authorList>
    </citation>
    <scope>NUCLEOTIDE SEQUENCE [LARGE SCALE GENOMIC DNA]</scope>
    <source>
        <strain evidence="2 3">IMCC3135</strain>
    </source>
</reference>
<keyword evidence="1" id="KW-0812">Transmembrane</keyword>
<evidence type="ECO:0000313" key="3">
    <source>
        <dbReference type="Proteomes" id="UP000250079"/>
    </source>
</evidence>
<organism evidence="2 3">
    <name type="scientific">Granulosicoccus antarcticus IMCC3135</name>
    <dbReference type="NCBI Taxonomy" id="1192854"/>
    <lineage>
        <taxon>Bacteria</taxon>
        <taxon>Pseudomonadati</taxon>
        <taxon>Pseudomonadota</taxon>
        <taxon>Gammaproteobacteria</taxon>
        <taxon>Chromatiales</taxon>
        <taxon>Granulosicoccaceae</taxon>
        <taxon>Granulosicoccus</taxon>
    </lineage>
</organism>
<dbReference type="RefSeq" id="WP_088917585.1">
    <property type="nucleotide sequence ID" value="NZ_CP018632.1"/>
</dbReference>
<sequence>MSDLIAIVLESKDKAREARAAFVAMQREHLVETEDSVVVYRDAKGHIKLDQSVNLTRTGAASGGFWGLFIGIIFTIPFGGFLVPLLASVFGASMGALSGKLSDYGIEDEMMVELSSGLDDNKAVLFVLLRKATMDKVLEHLQPFNGKVLKTSLTHELEDKLQQVLDKSHAATATAEA</sequence>
<gene>
    <name evidence="2" type="ORF">IMCC3135_10820</name>
</gene>
<keyword evidence="1" id="KW-1133">Transmembrane helix</keyword>
<feature type="transmembrane region" description="Helical" evidence="1">
    <location>
        <begin position="65"/>
        <end position="90"/>
    </location>
</feature>
<evidence type="ECO:0000313" key="2">
    <source>
        <dbReference type="EMBL" id="ASJ72256.1"/>
    </source>
</evidence>
<dbReference type="Proteomes" id="UP000250079">
    <property type="component" value="Chromosome"/>
</dbReference>
<dbReference type="Pfam" id="PF06897">
    <property type="entry name" value="DUF1269"/>
    <property type="match status" value="1"/>
</dbReference>
<dbReference type="OrthoDB" id="275223at2"/>
<evidence type="ECO:0000256" key="1">
    <source>
        <dbReference type="SAM" id="Phobius"/>
    </source>
</evidence>
<keyword evidence="3" id="KW-1185">Reference proteome</keyword>
<protein>
    <recommendedName>
        <fullName evidence="4">DUF1269 domain-containing protein</fullName>
    </recommendedName>
</protein>
<keyword evidence="1" id="KW-0472">Membrane</keyword>
<accession>A0A2Z2NLP7</accession>
<dbReference type="KEGG" id="gai:IMCC3135_10820"/>
<dbReference type="EMBL" id="CP018632">
    <property type="protein sequence ID" value="ASJ72256.1"/>
    <property type="molecule type" value="Genomic_DNA"/>
</dbReference>